<evidence type="ECO:0000259" key="3">
    <source>
        <dbReference type="PROSITE" id="PS50885"/>
    </source>
</evidence>
<dbReference type="Gene3D" id="6.10.340.10">
    <property type="match status" value="1"/>
</dbReference>
<feature type="transmembrane region" description="Helical" evidence="2">
    <location>
        <begin position="6"/>
        <end position="27"/>
    </location>
</feature>
<name>A0A9J6QVX4_9FIRM</name>
<dbReference type="GO" id="GO:0007165">
    <property type="term" value="P:signal transduction"/>
    <property type="evidence" value="ECO:0007669"/>
    <property type="project" value="InterPro"/>
</dbReference>
<sequence length="640" mass="70335">MRKKIGLYLGIGILYFILALPFAGLHFSDGYSEIRFTSLLPMAAGLLCGFPGALSCALGNLLGDLCTGPDIYCIFGFAGNFLMAWLPYKLWHTLFFAGRQGPRYLESSGSILKFVAVSLIASCASVGVIGAGGQLLSGFSFGAFFLPVALQYYDLSLLGGMLLFQICLTVFRRTPHIPWQAYRRIRRERDYLPDYLLSGLVVAVACALTALTMGQGQEIRQSPLITGLCLLLLAASLVLACLPVGRGKEETETESRYLPPVGVRAQFVTLFLLILCMILITLTAVCLRLLYVDLAAFTQGAGNTSLLWLRVIVAAAVIGTFFIIVLPLLLKGIQKVVAEPVEKTANYARQFAAGETLTEERLVIGRTGNELDGLGQSINTMARNIRAFVEETRLRAIKEEKLAAELNIARNIQQGLLPERWTGSGFDIVPFIKPAREVGGDFYHFSRLDEDRVFVCIADVSGKDISAAMFMVQAKILMEEGCSLPPDQMMARVNNALSKSNKAMMFVTAFAAIVDRKNRRMTYANAGHNPPICQNNGRICWLDEEADFVLGPMENTHYQQHTMDLADDFLLFIYTDGVNEAENSDGGFFGNHRLFEEAGRQLREGSGCQGLVENLAARLETFTEGAQQSDDITMLALSMK</sequence>
<keyword evidence="2" id="KW-0812">Transmembrane</keyword>
<feature type="transmembrane region" description="Helical" evidence="2">
    <location>
        <begin position="311"/>
        <end position="330"/>
    </location>
</feature>
<organism evidence="4 5">
    <name type="scientific">Hominibacterium faecale</name>
    <dbReference type="NCBI Taxonomy" id="2839743"/>
    <lineage>
        <taxon>Bacteria</taxon>
        <taxon>Bacillati</taxon>
        <taxon>Bacillota</taxon>
        <taxon>Clostridia</taxon>
        <taxon>Peptostreptococcales</taxon>
        <taxon>Anaerovoracaceae</taxon>
        <taxon>Hominibacterium</taxon>
    </lineage>
</organism>
<dbReference type="InterPro" id="IPR052016">
    <property type="entry name" value="Bact_Sigma-Reg"/>
</dbReference>
<evidence type="ECO:0000313" key="4">
    <source>
        <dbReference type="EMBL" id="MCU7379671.1"/>
    </source>
</evidence>
<feature type="domain" description="HAMP" evidence="3">
    <location>
        <begin position="335"/>
        <end position="390"/>
    </location>
</feature>
<dbReference type="PANTHER" id="PTHR43156">
    <property type="entry name" value="STAGE II SPORULATION PROTEIN E-RELATED"/>
    <property type="match status" value="1"/>
</dbReference>
<reference evidence="4" key="1">
    <citation type="submission" date="2022-09" db="EMBL/GenBank/DDBJ databases">
        <title>Culturomic study of gut microbiota in children with autism spectrum disorder.</title>
        <authorList>
            <person name="Efimov B.A."/>
            <person name="Chaplin A.V."/>
            <person name="Sokolova S.R."/>
            <person name="Pikina A.P."/>
            <person name="Korzhanova M."/>
            <person name="Belova V."/>
            <person name="Korostin D."/>
        </authorList>
    </citation>
    <scope>NUCLEOTIDE SEQUENCE</scope>
    <source>
        <strain evidence="4">ASD5510</strain>
    </source>
</reference>
<comment type="caution">
    <text evidence="4">The sequence shown here is derived from an EMBL/GenBank/DDBJ whole genome shotgun (WGS) entry which is preliminary data.</text>
</comment>
<feature type="transmembrane region" description="Helical" evidence="2">
    <location>
        <begin position="152"/>
        <end position="171"/>
    </location>
</feature>
<dbReference type="PROSITE" id="PS50885">
    <property type="entry name" value="HAMP"/>
    <property type="match status" value="1"/>
</dbReference>
<dbReference type="AlphaFoldDB" id="A0A9J6QVX4"/>
<dbReference type="EMBL" id="JAOSHN010000006">
    <property type="protein sequence ID" value="MCU7379671.1"/>
    <property type="molecule type" value="Genomic_DNA"/>
</dbReference>
<proteinExistence type="predicted"/>
<feature type="transmembrane region" description="Helical" evidence="2">
    <location>
        <begin position="69"/>
        <end position="91"/>
    </location>
</feature>
<dbReference type="SUPFAM" id="SSF81606">
    <property type="entry name" value="PP2C-like"/>
    <property type="match status" value="1"/>
</dbReference>
<dbReference type="Proteomes" id="UP001065549">
    <property type="component" value="Unassembled WGS sequence"/>
</dbReference>
<dbReference type="InterPro" id="IPR036457">
    <property type="entry name" value="PPM-type-like_dom_sf"/>
</dbReference>
<feature type="transmembrane region" description="Helical" evidence="2">
    <location>
        <begin position="192"/>
        <end position="212"/>
    </location>
</feature>
<dbReference type="PANTHER" id="PTHR43156:SF2">
    <property type="entry name" value="STAGE II SPORULATION PROTEIN E"/>
    <property type="match status" value="1"/>
</dbReference>
<dbReference type="GO" id="GO:0016791">
    <property type="term" value="F:phosphatase activity"/>
    <property type="evidence" value="ECO:0007669"/>
    <property type="project" value="TreeGrafter"/>
</dbReference>
<accession>A0A9J6QVX4</accession>
<keyword evidence="2" id="KW-1133">Transmembrane helix</keyword>
<evidence type="ECO:0000313" key="5">
    <source>
        <dbReference type="Proteomes" id="UP001065549"/>
    </source>
</evidence>
<gene>
    <name evidence="4" type="ORF">OBO34_15100</name>
</gene>
<dbReference type="InterPro" id="IPR003660">
    <property type="entry name" value="HAMP_dom"/>
</dbReference>
<dbReference type="SMART" id="SM00331">
    <property type="entry name" value="PP2C_SIG"/>
    <property type="match status" value="1"/>
</dbReference>
<protein>
    <submittedName>
        <fullName evidence="4">SpoIIE family protein phosphatase</fullName>
    </submittedName>
</protein>
<feature type="transmembrane region" description="Helical" evidence="2">
    <location>
        <begin position="111"/>
        <end position="132"/>
    </location>
</feature>
<keyword evidence="1" id="KW-0378">Hydrolase</keyword>
<keyword evidence="2" id="KW-0472">Membrane</keyword>
<evidence type="ECO:0000256" key="2">
    <source>
        <dbReference type="SAM" id="Phobius"/>
    </source>
</evidence>
<feature type="transmembrane region" description="Helical" evidence="2">
    <location>
        <begin position="265"/>
        <end position="291"/>
    </location>
</feature>
<dbReference type="InterPro" id="IPR001932">
    <property type="entry name" value="PPM-type_phosphatase-like_dom"/>
</dbReference>
<feature type="transmembrane region" description="Helical" evidence="2">
    <location>
        <begin position="224"/>
        <end position="244"/>
    </location>
</feature>
<dbReference type="RefSeq" id="WP_253020915.1">
    <property type="nucleotide sequence ID" value="NZ_JAOSHN010000006.1"/>
</dbReference>
<dbReference type="GO" id="GO:0016020">
    <property type="term" value="C:membrane"/>
    <property type="evidence" value="ECO:0007669"/>
    <property type="project" value="InterPro"/>
</dbReference>
<dbReference type="Pfam" id="PF07228">
    <property type="entry name" value="SpoIIE"/>
    <property type="match status" value="1"/>
</dbReference>
<evidence type="ECO:0000256" key="1">
    <source>
        <dbReference type="ARBA" id="ARBA00022801"/>
    </source>
</evidence>
<dbReference type="Gene3D" id="3.60.40.10">
    <property type="entry name" value="PPM-type phosphatase domain"/>
    <property type="match status" value="1"/>
</dbReference>
<keyword evidence="5" id="KW-1185">Reference proteome</keyword>
<feature type="transmembrane region" description="Helical" evidence="2">
    <location>
        <begin position="39"/>
        <end position="63"/>
    </location>
</feature>